<accession>A0ABS5VM31</accession>
<dbReference type="InterPro" id="IPR002347">
    <property type="entry name" value="SDR_fam"/>
</dbReference>
<evidence type="ECO:0000313" key="3">
    <source>
        <dbReference type="Proteomes" id="UP000772618"/>
    </source>
</evidence>
<reference evidence="2 3" key="1">
    <citation type="submission" date="2021-05" db="EMBL/GenBank/DDBJ databases">
        <title>A Polyphasic approach of four new species of the genus Ohtaekwangia: Ohtaekwangia histidinii sp. nov., Ohtaekwangia cretensis sp. nov., Ohtaekwangia indiensis sp. nov., Ohtaekwangia reichenbachii sp. nov. from diverse environment.</title>
        <authorList>
            <person name="Octaviana S."/>
        </authorList>
    </citation>
    <scope>NUCLEOTIDE SEQUENCE [LARGE SCALE GENOMIC DNA]</scope>
    <source>
        <strain evidence="2 3">PWU20</strain>
    </source>
</reference>
<dbReference type="PANTHER" id="PTHR42879:SF2">
    <property type="entry name" value="3-OXOACYL-[ACYL-CARRIER-PROTEIN] REDUCTASE FABG"/>
    <property type="match status" value="1"/>
</dbReference>
<name>A0ABS5VM31_9BACT</name>
<keyword evidence="2" id="KW-0560">Oxidoreductase</keyword>
<dbReference type="RefSeq" id="WP_254151605.1">
    <property type="nucleotide sequence ID" value="NZ_JAHESD010000002.1"/>
</dbReference>
<proteinExistence type="inferred from homology"/>
<dbReference type="Proteomes" id="UP000772618">
    <property type="component" value="Unassembled WGS sequence"/>
</dbReference>
<dbReference type="Pfam" id="PF13561">
    <property type="entry name" value="adh_short_C2"/>
    <property type="match status" value="1"/>
</dbReference>
<dbReference type="InterPro" id="IPR020904">
    <property type="entry name" value="Sc_DH/Rdtase_CS"/>
</dbReference>
<organism evidence="2 3">
    <name type="scientific">Chryseosolibacter indicus</name>
    <dbReference type="NCBI Taxonomy" id="2782351"/>
    <lineage>
        <taxon>Bacteria</taxon>
        <taxon>Pseudomonadati</taxon>
        <taxon>Bacteroidota</taxon>
        <taxon>Cytophagia</taxon>
        <taxon>Cytophagales</taxon>
        <taxon>Chryseotaleaceae</taxon>
        <taxon>Chryseosolibacter</taxon>
    </lineage>
</organism>
<dbReference type="EC" id="1.1.1.47" evidence="2"/>
<dbReference type="PRINTS" id="PR00080">
    <property type="entry name" value="SDRFAMILY"/>
</dbReference>
<keyword evidence="3" id="KW-1185">Reference proteome</keyword>
<sequence>MKTLKGKSVIITGAGLGLGLAASVELASQGAHLTLVDYNEQALMEAHQHISKKYADANIIAISGDASKEEDVKHYVQETIKEFGRIDGLYNNAGIEGRQAPLAEYDVNIFKKVVDINLMGVYYGMRYVIPQMQKQKYGRIVNVSSVGGLRGVMNQTPYVATKHAVIGLTKNAALEYARDGIITNAISPGAILTPMVAEAFRQVNPADPKKAEAEYAQANPTKRLGLPEEVAKVVAFLLSEDISYVNGQVIAIDGGQSNSYGIV</sequence>
<dbReference type="EMBL" id="JAHESD010000002">
    <property type="protein sequence ID" value="MBT1701909.1"/>
    <property type="molecule type" value="Genomic_DNA"/>
</dbReference>
<dbReference type="Gene3D" id="3.40.50.720">
    <property type="entry name" value="NAD(P)-binding Rossmann-like Domain"/>
    <property type="match status" value="1"/>
</dbReference>
<comment type="similarity">
    <text evidence="1">Belongs to the short-chain dehydrogenases/reductases (SDR) family.</text>
</comment>
<evidence type="ECO:0000256" key="1">
    <source>
        <dbReference type="ARBA" id="ARBA00006484"/>
    </source>
</evidence>
<dbReference type="NCBIfam" id="NF005559">
    <property type="entry name" value="PRK07231.1"/>
    <property type="match status" value="1"/>
</dbReference>
<comment type="caution">
    <text evidence="2">The sequence shown here is derived from an EMBL/GenBank/DDBJ whole genome shotgun (WGS) entry which is preliminary data.</text>
</comment>
<protein>
    <submittedName>
        <fullName evidence="2">Glucose 1-dehydrogenase</fullName>
        <ecNumber evidence="2">1.1.1.47</ecNumber>
    </submittedName>
</protein>
<dbReference type="InterPro" id="IPR050259">
    <property type="entry name" value="SDR"/>
</dbReference>
<dbReference type="SUPFAM" id="SSF51735">
    <property type="entry name" value="NAD(P)-binding Rossmann-fold domains"/>
    <property type="match status" value="1"/>
</dbReference>
<gene>
    <name evidence="2" type="ORF">KK060_01380</name>
</gene>
<dbReference type="GO" id="GO:0047936">
    <property type="term" value="F:glucose 1-dehydrogenase [NAD(P)+] activity"/>
    <property type="evidence" value="ECO:0007669"/>
    <property type="project" value="UniProtKB-EC"/>
</dbReference>
<dbReference type="InterPro" id="IPR036291">
    <property type="entry name" value="NAD(P)-bd_dom_sf"/>
</dbReference>
<dbReference type="PRINTS" id="PR00081">
    <property type="entry name" value="GDHRDH"/>
</dbReference>
<dbReference type="PANTHER" id="PTHR42879">
    <property type="entry name" value="3-OXOACYL-(ACYL-CARRIER-PROTEIN) REDUCTASE"/>
    <property type="match status" value="1"/>
</dbReference>
<evidence type="ECO:0000313" key="2">
    <source>
        <dbReference type="EMBL" id="MBT1701909.1"/>
    </source>
</evidence>
<dbReference type="PROSITE" id="PS00061">
    <property type="entry name" value="ADH_SHORT"/>
    <property type="match status" value="1"/>
</dbReference>